<evidence type="ECO:0000313" key="1">
    <source>
        <dbReference type="EMBL" id="KFE68090.1"/>
    </source>
</evidence>
<dbReference type="EMBL" id="JMCB01000006">
    <property type="protein sequence ID" value="KFE68090.1"/>
    <property type="molecule type" value="Genomic_DNA"/>
</dbReference>
<organism evidence="1 2">
    <name type="scientific">Hyalangium minutum</name>
    <dbReference type="NCBI Taxonomy" id="394096"/>
    <lineage>
        <taxon>Bacteria</taxon>
        <taxon>Pseudomonadati</taxon>
        <taxon>Myxococcota</taxon>
        <taxon>Myxococcia</taxon>
        <taxon>Myxococcales</taxon>
        <taxon>Cystobacterineae</taxon>
        <taxon>Archangiaceae</taxon>
        <taxon>Hyalangium</taxon>
    </lineage>
</organism>
<sequence length="128" mass="14605">MAAYQKDKWPTWQQKLNAITGFEPTYEIAWDQLAKEGYSAEYPTMFDYNFFEPLEIALKSICQDDLGKDALKEKIKKVSITSTRSWCSLEVKIEGDTLKLDADPSYERSNGSVTSYADKMRLALEAAL</sequence>
<keyword evidence="2" id="KW-1185">Reference proteome</keyword>
<dbReference type="STRING" id="394096.DB31_7327"/>
<dbReference type="Proteomes" id="UP000028725">
    <property type="component" value="Unassembled WGS sequence"/>
</dbReference>
<comment type="caution">
    <text evidence="1">The sequence shown here is derived from an EMBL/GenBank/DDBJ whole genome shotgun (WGS) entry which is preliminary data.</text>
</comment>
<name>A0A085WK77_9BACT</name>
<dbReference type="AlphaFoldDB" id="A0A085WK77"/>
<accession>A0A085WK77</accession>
<gene>
    <name evidence="1" type="ORF">DB31_7327</name>
</gene>
<protein>
    <submittedName>
        <fullName evidence="1">Uncharacterized protein</fullName>
    </submittedName>
</protein>
<proteinExistence type="predicted"/>
<reference evidence="1 2" key="1">
    <citation type="submission" date="2014-04" db="EMBL/GenBank/DDBJ databases">
        <title>Genome assembly of Hyalangium minutum DSM 14724.</title>
        <authorList>
            <person name="Sharma G."/>
            <person name="Subramanian S."/>
        </authorList>
    </citation>
    <scope>NUCLEOTIDE SEQUENCE [LARGE SCALE GENOMIC DNA]</scope>
    <source>
        <strain evidence="1 2">DSM 14724</strain>
    </source>
</reference>
<evidence type="ECO:0000313" key="2">
    <source>
        <dbReference type="Proteomes" id="UP000028725"/>
    </source>
</evidence>